<sequence length="85" mass="9584">MNSGFGIKLDERELEKAVRSKVSEVVRDLQKQLDSLLEQYRGKPVSMIRPRLKEIFAGNGGSISSEELDDYSQAISEGTRIELKL</sequence>
<proteinExistence type="predicted"/>
<protein>
    <submittedName>
        <fullName evidence="1">Uncharacterized protein</fullName>
    </submittedName>
</protein>
<dbReference type="EMBL" id="VUMY01000005">
    <property type="protein sequence ID" value="MST49397.1"/>
    <property type="molecule type" value="Genomic_DNA"/>
</dbReference>
<dbReference type="AlphaFoldDB" id="A0A7K0K1N3"/>
<gene>
    <name evidence="1" type="ORF">FYJ63_03960</name>
</gene>
<accession>A0A7K0K1N3</accession>
<evidence type="ECO:0000313" key="1">
    <source>
        <dbReference type="EMBL" id="MST49397.1"/>
    </source>
</evidence>
<keyword evidence="2" id="KW-1185">Reference proteome</keyword>
<comment type="caution">
    <text evidence="1">The sequence shown here is derived from an EMBL/GenBank/DDBJ whole genome shotgun (WGS) entry which is preliminary data.</text>
</comment>
<organism evidence="1 2">
    <name type="scientific">Mobiluncus porci</name>
    <dbReference type="NCBI Taxonomy" id="2652278"/>
    <lineage>
        <taxon>Bacteria</taxon>
        <taxon>Bacillati</taxon>
        <taxon>Actinomycetota</taxon>
        <taxon>Actinomycetes</taxon>
        <taxon>Actinomycetales</taxon>
        <taxon>Actinomycetaceae</taxon>
        <taxon>Mobiluncus</taxon>
    </lineage>
</organism>
<reference evidence="1 2" key="1">
    <citation type="submission" date="2019-08" db="EMBL/GenBank/DDBJ databases">
        <title>In-depth cultivation of the pig gut microbiome towards novel bacterial diversity and tailored functional studies.</title>
        <authorList>
            <person name="Wylensek D."/>
            <person name="Hitch T.C.A."/>
            <person name="Clavel T."/>
        </authorList>
    </citation>
    <scope>NUCLEOTIDE SEQUENCE [LARGE SCALE GENOMIC DNA]</scope>
    <source>
        <strain evidence="1 2">RF-GAM-744-WT-7</strain>
    </source>
</reference>
<evidence type="ECO:0000313" key="2">
    <source>
        <dbReference type="Proteomes" id="UP000442535"/>
    </source>
</evidence>
<name>A0A7K0K1N3_9ACTO</name>
<dbReference type="Proteomes" id="UP000442535">
    <property type="component" value="Unassembled WGS sequence"/>
</dbReference>